<evidence type="ECO:0000259" key="2">
    <source>
        <dbReference type="Pfam" id="PF13225"/>
    </source>
</evidence>
<dbReference type="OrthoDB" id="416096at2759"/>
<dbReference type="Pfam" id="PF13225">
    <property type="entry name" value="D27-like_C"/>
    <property type="match status" value="1"/>
</dbReference>
<evidence type="ECO:0000313" key="4">
    <source>
        <dbReference type="RefSeq" id="XP_030549510.1"/>
    </source>
</evidence>
<dbReference type="AlphaFoldDB" id="A0A8B8QR62"/>
<sequence length="263" mass="29253">MKPLVLLSPLPTSSFSPRGHAPRRASARFPTRLSLHSKTSVADGATPRAEHKPGVFDALFLNLFRSKMVKEVGWDSEKPGYDGLIEVARRLMMKGSNNSDTRDATVRILRSLFPPFLPELYQLLVAPIGEGKVAAVMVARVTVLTCQWLMGKCTVNSVDLPDGTSCESGVFVERCKYLEESKCVGICVNTCKLPTQTFFKDYMGVPLLMEPNFEDYSCQFKFGIHPPRPREDAALKEPCLEICPNAIRRREVTQNTELGCPKA</sequence>
<name>A0A8B8QR62_9MYRT</name>
<evidence type="ECO:0000313" key="3">
    <source>
        <dbReference type="Proteomes" id="UP000827889"/>
    </source>
</evidence>
<reference evidence="3" key="1">
    <citation type="submission" date="2025-05" db="UniProtKB">
        <authorList>
            <consortium name="RefSeq"/>
        </authorList>
    </citation>
    <scope>NUCLEOTIDE SEQUENCE [LARGE SCALE GENOMIC DNA]</scope>
</reference>
<proteinExistence type="predicted"/>
<dbReference type="InterPro" id="IPR025114">
    <property type="entry name" value="D27-like_C"/>
</dbReference>
<feature type="domain" description="Beta-carotene isomerase D27-like C-terminal" evidence="2">
    <location>
        <begin position="148"/>
        <end position="229"/>
    </location>
</feature>
<dbReference type="KEGG" id="rarg:115754582"/>
<feature type="compositionally biased region" description="Low complexity" evidence="1">
    <location>
        <begin position="1"/>
        <end position="17"/>
    </location>
</feature>
<feature type="region of interest" description="Disordered" evidence="1">
    <location>
        <begin position="1"/>
        <end position="29"/>
    </location>
</feature>
<dbReference type="PANTHER" id="PTHR33591:SF2">
    <property type="entry name" value="BETA-CAROTENE ISOMERASE D27"/>
    <property type="match status" value="1"/>
</dbReference>
<dbReference type="GO" id="GO:0016853">
    <property type="term" value="F:isomerase activity"/>
    <property type="evidence" value="ECO:0007669"/>
    <property type="project" value="UniProtKB-KW"/>
</dbReference>
<reference evidence="4" key="2">
    <citation type="submission" date="2025-08" db="UniProtKB">
        <authorList>
            <consortium name="RefSeq"/>
        </authorList>
    </citation>
    <scope>IDENTIFICATION</scope>
    <source>
        <tissue evidence="4">Leaf</tissue>
    </source>
</reference>
<organism evidence="3 4">
    <name type="scientific">Rhodamnia argentea</name>
    <dbReference type="NCBI Taxonomy" id="178133"/>
    <lineage>
        <taxon>Eukaryota</taxon>
        <taxon>Viridiplantae</taxon>
        <taxon>Streptophyta</taxon>
        <taxon>Embryophyta</taxon>
        <taxon>Tracheophyta</taxon>
        <taxon>Spermatophyta</taxon>
        <taxon>Magnoliopsida</taxon>
        <taxon>eudicotyledons</taxon>
        <taxon>Gunneridae</taxon>
        <taxon>Pentapetalae</taxon>
        <taxon>rosids</taxon>
        <taxon>malvids</taxon>
        <taxon>Myrtales</taxon>
        <taxon>Myrtaceae</taxon>
        <taxon>Myrtoideae</taxon>
        <taxon>Myrteae</taxon>
        <taxon>Australasian group</taxon>
        <taxon>Rhodamnia</taxon>
    </lineage>
</organism>
<gene>
    <name evidence="4" type="primary">LOC115754582</name>
</gene>
<dbReference type="RefSeq" id="XP_030549510.1">
    <property type="nucleotide sequence ID" value="XM_030693650.2"/>
</dbReference>
<protein>
    <submittedName>
        <fullName evidence="4">Beta-carotene isomerase D27, chloroplastic</fullName>
    </submittedName>
</protein>
<keyword evidence="3" id="KW-1185">Reference proteome</keyword>
<dbReference type="GO" id="GO:0005506">
    <property type="term" value="F:iron ion binding"/>
    <property type="evidence" value="ECO:0007669"/>
    <property type="project" value="InterPro"/>
</dbReference>
<dbReference type="InterPro" id="IPR038938">
    <property type="entry name" value="D27-like"/>
</dbReference>
<dbReference type="PANTHER" id="PTHR33591">
    <property type="entry name" value="BETA-CAROTENE ISOMERASE D27"/>
    <property type="match status" value="1"/>
</dbReference>
<accession>A0A8B8QR62</accession>
<dbReference type="GeneID" id="115754582"/>
<dbReference type="Proteomes" id="UP000827889">
    <property type="component" value="Chromosome 1"/>
</dbReference>
<keyword evidence="4" id="KW-0413">Isomerase</keyword>
<evidence type="ECO:0000256" key="1">
    <source>
        <dbReference type="SAM" id="MobiDB-lite"/>
    </source>
</evidence>